<dbReference type="InterPro" id="IPR029058">
    <property type="entry name" value="AB_hydrolase_fold"/>
</dbReference>
<evidence type="ECO:0000256" key="1">
    <source>
        <dbReference type="ARBA" id="ARBA00009431"/>
    </source>
</evidence>
<dbReference type="SUPFAM" id="SSF53474">
    <property type="entry name" value="alpha/beta-Hydrolases"/>
    <property type="match status" value="2"/>
</dbReference>
<reference evidence="2" key="1">
    <citation type="submission" date="2018-01" db="EMBL/GenBank/DDBJ databases">
        <authorList>
            <person name="Mao J.F."/>
        </authorList>
    </citation>
    <scope>NUCLEOTIDE SEQUENCE</scope>
    <source>
        <strain evidence="2">Huo1</strain>
        <tissue evidence="2">Leaf</tissue>
    </source>
</reference>
<dbReference type="GO" id="GO:0006508">
    <property type="term" value="P:proteolysis"/>
    <property type="evidence" value="ECO:0007669"/>
    <property type="project" value="InterPro"/>
</dbReference>
<proteinExistence type="inferred from homology"/>
<dbReference type="EMBL" id="PNBA02000012">
    <property type="protein sequence ID" value="KAG6406547.1"/>
    <property type="molecule type" value="Genomic_DNA"/>
</dbReference>
<evidence type="ECO:0000313" key="3">
    <source>
        <dbReference type="Proteomes" id="UP000298416"/>
    </source>
</evidence>
<name>A0A8X8ZIN1_SALSN</name>
<sequence>MHGLAAKLGYQSDPFERFPEYKTRDFYIAGESYTGHYVPQLAQLILKNNKMPNQTIGNAYIDYLGVMYSSIEYYWSHALISDESRDEIVKYCNFSSPKLSDQCKQVLDQADGEIGNIYTFDIYTRLCGSNSTAPSTSLFDPCSDDYVFAYLNTPEVQQALHANITGALPGPWTSCSDLIDWTDSPDSVLPVIKELMANGINVWIYSSVACLFSSVQSGVVNEASTEYSPVHMAPQDGLKEADKIVGLLGLRQTLVSLPQHSGYVTVDPTAGRALFYWFAEADESSTQPLVLWLSRGPERSSIENGAMSGLEPVTADSKALWYDKKARTTFFCVVEANVLFLESPAGNTTSDGDSDTQSVEDSYTFLVKWLERFPEYKSRDFYIAGEGHGIHHVPQLAQLILKNNNMEDAAVINLKGISIANAYIDIPCLMSPTRSSEEGDLCGCLDRQTCSLPSSPFRKWK</sequence>
<dbReference type="PANTHER" id="PTHR11802:SF470">
    <property type="entry name" value="CARBOXYPEPTIDASE"/>
    <property type="match status" value="1"/>
</dbReference>
<dbReference type="Pfam" id="PF00450">
    <property type="entry name" value="Peptidase_S10"/>
    <property type="match status" value="2"/>
</dbReference>
<dbReference type="Gene3D" id="6.10.250.940">
    <property type="match status" value="1"/>
</dbReference>
<gene>
    <name evidence="2" type="ORF">SASPL_134151</name>
</gene>
<comment type="caution">
    <text evidence="2">The sequence shown here is derived from an EMBL/GenBank/DDBJ whole genome shotgun (WGS) entry which is preliminary data.</text>
</comment>
<dbReference type="Gene3D" id="3.40.50.1820">
    <property type="entry name" value="alpha/beta hydrolase"/>
    <property type="match status" value="2"/>
</dbReference>
<comment type="similarity">
    <text evidence="1">Belongs to the peptidase S10 family.</text>
</comment>
<dbReference type="PRINTS" id="PR00724">
    <property type="entry name" value="CRBOXYPTASEC"/>
</dbReference>
<dbReference type="AlphaFoldDB" id="A0A8X8ZIN1"/>
<protein>
    <recommendedName>
        <fullName evidence="4">Carboxypeptidase</fullName>
    </recommendedName>
</protein>
<organism evidence="2">
    <name type="scientific">Salvia splendens</name>
    <name type="common">Scarlet sage</name>
    <dbReference type="NCBI Taxonomy" id="180675"/>
    <lineage>
        <taxon>Eukaryota</taxon>
        <taxon>Viridiplantae</taxon>
        <taxon>Streptophyta</taxon>
        <taxon>Embryophyta</taxon>
        <taxon>Tracheophyta</taxon>
        <taxon>Spermatophyta</taxon>
        <taxon>Magnoliopsida</taxon>
        <taxon>eudicotyledons</taxon>
        <taxon>Gunneridae</taxon>
        <taxon>Pentapetalae</taxon>
        <taxon>asterids</taxon>
        <taxon>lamiids</taxon>
        <taxon>Lamiales</taxon>
        <taxon>Lamiaceae</taxon>
        <taxon>Nepetoideae</taxon>
        <taxon>Mentheae</taxon>
        <taxon>Salviinae</taxon>
        <taxon>Salvia</taxon>
        <taxon>Salvia subgen. Calosphace</taxon>
        <taxon>core Calosphace</taxon>
    </lineage>
</organism>
<accession>A0A8X8ZIN1</accession>
<reference evidence="2" key="2">
    <citation type="submission" date="2020-08" db="EMBL/GenBank/DDBJ databases">
        <title>Plant Genome Project.</title>
        <authorList>
            <person name="Zhang R.-G."/>
        </authorList>
    </citation>
    <scope>NUCLEOTIDE SEQUENCE</scope>
    <source>
        <strain evidence="2">Huo1</strain>
        <tissue evidence="2">Leaf</tissue>
    </source>
</reference>
<keyword evidence="3" id="KW-1185">Reference proteome</keyword>
<dbReference type="Proteomes" id="UP000298416">
    <property type="component" value="Unassembled WGS sequence"/>
</dbReference>
<dbReference type="PANTHER" id="PTHR11802">
    <property type="entry name" value="SERINE PROTEASE FAMILY S10 SERINE CARBOXYPEPTIDASE"/>
    <property type="match status" value="1"/>
</dbReference>
<dbReference type="GO" id="GO:0004185">
    <property type="term" value="F:serine-type carboxypeptidase activity"/>
    <property type="evidence" value="ECO:0007669"/>
    <property type="project" value="InterPro"/>
</dbReference>
<dbReference type="GO" id="GO:0005773">
    <property type="term" value="C:vacuole"/>
    <property type="evidence" value="ECO:0007669"/>
    <property type="project" value="TreeGrafter"/>
</dbReference>
<evidence type="ECO:0000313" key="2">
    <source>
        <dbReference type="EMBL" id="KAG6406547.1"/>
    </source>
</evidence>
<evidence type="ECO:0008006" key="4">
    <source>
        <dbReference type="Google" id="ProtNLM"/>
    </source>
</evidence>
<dbReference type="InterPro" id="IPR001563">
    <property type="entry name" value="Peptidase_S10"/>
</dbReference>